<protein>
    <submittedName>
        <fullName evidence="10">Cation:proton antiporter</fullName>
    </submittedName>
</protein>
<feature type="transmembrane region" description="Helical" evidence="8">
    <location>
        <begin position="157"/>
        <end position="179"/>
    </location>
</feature>
<evidence type="ECO:0000256" key="7">
    <source>
        <dbReference type="RuleBase" id="RU000320"/>
    </source>
</evidence>
<dbReference type="Pfam" id="PF00361">
    <property type="entry name" value="Proton_antipo_M"/>
    <property type="match status" value="1"/>
</dbReference>
<feature type="transmembrane region" description="Helical" evidence="8">
    <location>
        <begin position="101"/>
        <end position="120"/>
    </location>
</feature>
<dbReference type="RefSeq" id="WP_189432197.1">
    <property type="nucleotide sequence ID" value="NZ_BNAO01000003.1"/>
</dbReference>
<evidence type="ECO:0000259" key="9">
    <source>
        <dbReference type="Pfam" id="PF00361"/>
    </source>
</evidence>
<evidence type="ECO:0000256" key="5">
    <source>
        <dbReference type="ARBA" id="ARBA00022989"/>
    </source>
</evidence>
<dbReference type="PRINTS" id="PR01434">
    <property type="entry name" value="NADHDHGNASE5"/>
</dbReference>
<proteinExistence type="inferred from homology"/>
<evidence type="ECO:0000313" key="11">
    <source>
        <dbReference type="Proteomes" id="UP000659697"/>
    </source>
</evidence>
<gene>
    <name evidence="10" type="ORF">GCM10010919_16660</name>
</gene>
<feature type="transmembrane region" description="Helical" evidence="8">
    <location>
        <begin position="259"/>
        <end position="280"/>
    </location>
</feature>
<evidence type="ECO:0000256" key="8">
    <source>
        <dbReference type="SAM" id="Phobius"/>
    </source>
</evidence>
<feature type="transmembrane region" description="Helical" evidence="8">
    <location>
        <begin position="402"/>
        <end position="424"/>
    </location>
</feature>
<sequence>MSLALGLVIIPLLAALLMLLWPRLARGLQLAAALLCTILATMLLQLVQQEGSQQLFIGGWNPLLAIRWQADSVTALLLLLSAVLHLLVSGYALAVQQRDKLAAAFWPLSSLLLASLQALWLSRDLFNLYVCLELLGMVAVALVTLSGDKAMRPALHYLLFSLFASLCYLLGVALLYGAYGALDLPLLQGQLQANSLTAAALVLITLGLMLKAAWWPLHLWLPAAHAAAPAPVSALLSALVVKGPLFILVLVWTTLAPAAFLNVAAYAFLVCALGALLLAGVAALRTPYSKTLVAYSTVAQLGYAMLALALMLSFNLPVFTAALWLFVMAHALAKAACFLSIGEMQQTLGVKKVAQLKGASQTMPLAMFAFAVAGGSLIGLPPSGGFLAKWVMLLGLWQAQQYFLLLVLLVATLVSAAYIFRVVVLAFDRAEPTAPDFSPQLLPQWLALLPALAVWAMAFFSMPLLAILQQELS</sequence>
<evidence type="ECO:0000256" key="3">
    <source>
        <dbReference type="ARBA" id="ARBA00022475"/>
    </source>
</evidence>
<organism evidence="10 11">
    <name type="scientific">Alishewanella longhuensis</name>
    <dbReference type="NCBI Taxonomy" id="1091037"/>
    <lineage>
        <taxon>Bacteria</taxon>
        <taxon>Pseudomonadati</taxon>
        <taxon>Pseudomonadota</taxon>
        <taxon>Gammaproteobacteria</taxon>
        <taxon>Alteromonadales</taxon>
        <taxon>Alteromonadaceae</taxon>
        <taxon>Alishewanella</taxon>
    </lineage>
</organism>
<name>A0ABQ3L1T5_9ALTE</name>
<feature type="transmembrane region" description="Helical" evidence="8">
    <location>
        <begin position="126"/>
        <end position="145"/>
    </location>
</feature>
<feature type="domain" description="NADH:quinone oxidoreductase/Mrp antiporter transmembrane" evidence="9">
    <location>
        <begin position="122"/>
        <end position="413"/>
    </location>
</feature>
<feature type="transmembrane region" description="Helical" evidence="8">
    <location>
        <begin position="445"/>
        <end position="468"/>
    </location>
</feature>
<keyword evidence="11" id="KW-1185">Reference proteome</keyword>
<feature type="transmembrane region" description="Helical" evidence="8">
    <location>
        <begin position="73"/>
        <end position="94"/>
    </location>
</feature>
<reference evidence="11" key="1">
    <citation type="journal article" date="2019" name="Int. J. Syst. Evol. Microbiol.">
        <title>The Global Catalogue of Microorganisms (GCM) 10K type strain sequencing project: providing services to taxonomists for standard genome sequencing and annotation.</title>
        <authorList>
            <consortium name="The Broad Institute Genomics Platform"/>
            <consortium name="The Broad Institute Genome Sequencing Center for Infectious Disease"/>
            <person name="Wu L."/>
            <person name="Ma J."/>
        </authorList>
    </citation>
    <scope>NUCLEOTIDE SEQUENCE [LARGE SCALE GENOMIC DNA]</scope>
    <source>
        <strain evidence="11">CGMCC 1.7003</strain>
    </source>
</reference>
<dbReference type="Proteomes" id="UP000659697">
    <property type="component" value="Unassembled WGS sequence"/>
</dbReference>
<dbReference type="PANTHER" id="PTHR42703:SF1">
    <property type="entry name" value="NA(+)_H(+) ANTIPORTER SUBUNIT D1"/>
    <property type="match status" value="1"/>
</dbReference>
<dbReference type="InterPro" id="IPR050586">
    <property type="entry name" value="CPA3_Na-H_Antiporter_D"/>
</dbReference>
<feature type="transmembrane region" description="Helical" evidence="8">
    <location>
        <begin position="292"/>
        <end position="312"/>
    </location>
</feature>
<feature type="transmembrane region" description="Helical" evidence="8">
    <location>
        <begin position="199"/>
        <end position="221"/>
    </location>
</feature>
<evidence type="ECO:0000256" key="4">
    <source>
        <dbReference type="ARBA" id="ARBA00022692"/>
    </source>
</evidence>
<comment type="similarity">
    <text evidence="2">Belongs to the CPA3 antiporters (TC 2.A.63) subunit D family.</text>
</comment>
<dbReference type="PANTHER" id="PTHR42703">
    <property type="entry name" value="NADH DEHYDROGENASE"/>
    <property type="match status" value="1"/>
</dbReference>
<feature type="transmembrane region" description="Helical" evidence="8">
    <location>
        <begin position="233"/>
        <end position="253"/>
    </location>
</feature>
<dbReference type="EMBL" id="BNAO01000003">
    <property type="protein sequence ID" value="GHG67730.1"/>
    <property type="molecule type" value="Genomic_DNA"/>
</dbReference>
<evidence type="ECO:0000256" key="6">
    <source>
        <dbReference type="ARBA" id="ARBA00023136"/>
    </source>
</evidence>
<keyword evidence="5 8" id="KW-1133">Transmembrane helix</keyword>
<dbReference type="InterPro" id="IPR001750">
    <property type="entry name" value="ND/Mrp_TM"/>
</dbReference>
<comment type="subcellular location">
    <subcellularLocation>
        <location evidence="1">Cell membrane</location>
        <topology evidence="1">Multi-pass membrane protein</topology>
    </subcellularLocation>
    <subcellularLocation>
        <location evidence="7">Membrane</location>
        <topology evidence="7">Multi-pass membrane protein</topology>
    </subcellularLocation>
</comment>
<feature type="transmembrane region" description="Helical" evidence="8">
    <location>
        <begin position="318"/>
        <end position="341"/>
    </location>
</feature>
<evidence type="ECO:0000313" key="10">
    <source>
        <dbReference type="EMBL" id="GHG67730.1"/>
    </source>
</evidence>
<keyword evidence="3" id="KW-1003">Cell membrane</keyword>
<comment type="caution">
    <text evidence="10">The sequence shown here is derived from an EMBL/GenBank/DDBJ whole genome shotgun (WGS) entry which is preliminary data.</text>
</comment>
<evidence type="ECO:0000256" key="2">
    <source>
        <dbReference type="ARBA" id="ARBA00005346"/>
    </source>
</evidence>
<keyword evidence="4 7" id="KW-0812">Transmembrane</keyword>
<feature type="transmembrane region" description="Helical" evidence="8">
    <location>
        <begin position="362"/>
        <end position="382"/>
    </location>
</feature>
<accession>A0ABQ3L1T5</accession>
<evidence type="ECO:0000256" key="1">
    <source>
        <dbReference type="ARBA" id="ARBA00004651"/>
    </source>
</evidence>
<keyword evidence="6 8" id="KW-0472">Membrane</keyword>